<dbReference type="EMBL" id="QYUK01000011">
    <property type="protein sequence ID" value="RJF88136.1"/>
    <property type="molecule type" value="Genomic_DNA"/>
</dbReference>
<proteinExistence type="predicted"/>
<evidence type="ECO:0000313" key="1">
    <source>
        <dbReference type="EMBL" id="RJF88136.1"/>
    </source>
</evidence>
<dbReference type="AlphaFoldDB" id="A0A418WDU0"/>
<dbReference type="Proteomes" id="UP000284605">
    <property type="component" value="Unassembled WGS sequence"/>
</dbReference>
<gene>
    <name evidence="1" type="ORF">D3874_14845</name>
</gene>
<comment type="caution">
    <text evidence="1">The sequence shown here is derived from an EMBL/GenBank/DDBJ whole genome shotgun (WGS) entry which is preliminary data.</text>
</comment>
<dbReference type="OrthoDB" id="9000078at2"/>
<dbReference type="RefSeq" id="WP_119778772.1">
    <property type="nucleotide sequence ID" value="NZ_QYUK01000011.1"/>
</dbReference>
<name>A0A418WDU0_9PROT</name>
<reference evidence="1 2" key="1">
    <citation type="submission" date="2018-09" db="EMBL/GenBank/DDBJ databases">
        <authorList>
            <person name="Zhu H."/>
        </authorList>
    </citation>
    <scope>NUCLEOTIDE SEQUENCE [LARGE SCALE GENOMIC DNA]</scope>
    <source>
        <strain evidence="1 2">K1W22B-8</strain>
    </source>
</reference>
<sequence>MIRWLSGVVGLVVGLGTADLRAEVYPLDFRLPVPAELVLGQTTEADVIRLYGRADKIQRIVLAYPVDQFLSPLDVASGDRPLSMFRYRHEGQYESLGILYLKTADYLFLDGKLIDYTFQSSFKGEAITFDPLRLESVVKGKTTEAEIVALMGPPTGMGIYPAVRDPGFRVLHYRMPARTELPLQAPASSMPTIFADLLIDRDGKLREIRVETTHIPRERLPSFDDEHELPW</sequence>
<evidence type="ECO:0000313" key="2">
    <source>
        <dbReference type="Proteomes" id="UP000284605"/>
    </source>
</evidence>
<protein>
    <submittedName>
        <fullName evidence="1">Uncharacterized protein</fullName>
    </submittedName>
</protein>
<accession>A0A418WDU0</accession>
<organism evidence="1 2">
    <name type="scientific">Oleomonas cavernae</name>
    <dbReference type="NCBI Taxonomy" id="2320859"/>
    <lineage>
        <taxon>Bacteria</taxon>
        <taxon>Pseudomonadati</taxon>
        <taxon>Pseudomonadota</taxon>
        <taxon>Alphaproteobacteria</taxon>
        <taxon>Acetobacterales</taxon>
        <taxon>Acetobacteraceae</taxon>
        <taxon>Oleomonas</taxon>
    </lineage>
</organism>
<keyword evidence="2" id="KW-1185">Reference proteome</keyword>